<reference evidence="19" key="1">
    <citation type="submission" date="2020-11" db="EMBL/GenBank/DDBJ databases">
        <authorList>
            <person name="Tran Van P."/>
        </authorList>
    </citation>
    <scope>NUCLEOTIDE SEQUENCE</scope>
</reference>
<dbReference type="InterPro" id="IPR020841">
    <property type="entry name" value="PKS_Beta-ketoAc_synthase_dom"/>
</dbReference>
<dbReference type="InterPro" id="IPR049552">
    <property type="entry name" value="PKS_DH_N"/>
</dbReference>
<dbReference type="UniPathway" id="UPA00094"/>
<dbReference type="SUPFAM" id="SSF52151">
    <property type="entry name" value="FabD/lysophospholipase-like"/>
    <property type="match status" value="1"/>
</dbReference>
<feature type="domain" description="PKS/mFAS DH" evidence="18">
    <location>
        <begin position="821"/>
        <end position="1097"/>
    </location>
</feature>
<evidence type="ECO:0000256" key="2">
    <source>
        <dbReference type="ARBA" id="ARBA00018769"/>
    </source>
</evidence>
<feature type="non-terminal residue" evidence="19">
    <location>
        <position position="1"/>
    </location>
</feature>
<evidence type="ECO:0000256" key="3">
    <source>
        <dbReference type="ARBA" id="ARBA00022450"/>
    </source>
</evidence>
<dbReference type="Pfam" id="PF00698">
    <property type="entry name" value="Acyl_transf_1"/>
    <property type="match status" value="1"/>
</dbReference>
<dbReference type="PANTHER" id="PTHR43775">
    <property type="entry name" value="FATTY ACID SYNTHASE"/>
    <property type="match status" value="1"/>
</dbReference>
<dbReference type="EMBL" id="CAJPVJ010010038">
    <property type="protein sequence ID" value="CAG2172975.1"/>
    <property type="molecule type" value="Genomic_DNA"/>
</dbReference>
<keyword evidence="3" id="KW-0596">Phosphopantetheine</keyword>
<dbReference type="SMART" id="SM00825">
    <property type="entry name" value="PKS_KS"/>
    <property type="match status" value="1"/>
</dbReference>
<keyword evidence="12" id="KW-0443">Lipid metabolism</keyword>
<dbReference type="Gene3D" id="3.40.366.10">
    <property type="entry name" value="Malonyl-Coenzyme A Acyl Carrier Protein, domain 2"/>
    <property type="match status" value="1"/>
</dbReference>
<dbReference type="Pfam" id="PF02801">
    <property type="entry name" value="Ketoacyl-synt_C"/>
    <property type="match status" value="1"/>
</dbReference>
<evidence type="ECO:0000256" key="10">
    <source>
        <dbReference type="ARBA" id="ARBA00023002"/>
    </source>
</evidence>
<dbReference type="InterPro" id="IPR014031">
    <property type="entry name" value="Ketoacyl_synth_C"/>
</dbReference>
<feature type="domain" description="Ketosynthase family 3 (KS3)" evidence="17">
    <location>
        <begin position="1"/>
        <end position="369"/>
    </location>
</feature>
<gene>
    <name evidence="19" type="ORF">ONB1V03_LOCUS12429</name>
</gene>
<evidence type="ECO:0000256" key="13">
    <source>
        <dbReference type="ARBA" id="ARBA00023160"/>
    </source>
</evidence>
<evidence type="ECO:0000256" key="11">
    <source>
        <dbReference type="ARBA" id="ARBA00023027"/>
    </source>
</evidence>
<dbReference type="Gene3D" id="3.40.47.10">
    <property type="match status" value="1"/>
</dbReference>
<dbReference type="PANTHER" id="PTHR43775:SF7">
    <property type="entry name" value="FATTY ACID SYNTHASE"/>
    <property type="match status" value="1"/>
</dbReference>
<keyword evidence="4" id="KW-0444">Lipid biosynthesis</keyword>
<evidence type="ECO:0000256" key="1">
    <source>
        <dbReference type="ARBA" id="ARBA00012873"/>
    </source>
</evidence>
<dbReference type="PROSITE" id="PS00606">
    <property type="entry name" value="KS3_1"/>
    <property type="match status" value="1"/>
</dbReference>
<evidence type="ECO:0000256" key="15">
    <source>
        <dbReference type="ARBA" id="ARBA00044883"/>
    </source>
</evidence>
<keyword evidence="5" id="KW-0597">Phosphoprotein</keyword>
<dbReference type="PROSITE" id="PS52004">
    <property type="entry name" value="KS3_2"/>
    <property type="match status" value="1"/>
</dbReference>
<feature type="region of interest" description="C-terminal hotdog fold" evidence="16">
    <location>
        <begin position="962"/>
        <end position="1097"/>
    </location>
</feature>
<keyword evidence="8" id="KW-0276">Fatty acid metabolism</keyword>
<dbReference type="SUPFAM" id="SSF53901">
    <property type="entry name" value="Thiolase-like"/>
    <property type="match status" value="1"/>
</dbReference>
<dbReference type="SMART" id="SM00827">
    <property type="entry name" value="PKS_AT"/>
    <property type="match status" value="1"/>
</dbReference>
<dbReference type="CDD" id="cd00833">
    <property type="entry name" value="PKS"/>
    <property type="match status" value="1"/>
</dbReference>
<dbReference type="InterPro" id="IPR042104">
    <property type="entry name" value="PKS_dehydratase_sf"/>
</dbReference>
<evidence type="ECO:0000256" key="6">
    <source>
        <dbReference type="ARBA" id="ARBA00022679"/>
    </source>
</evidence>
<dbReference type="GO" id="GO:0016491">
    <property type="term" value="F:oxidoreductase activity"/>
    <property type="evidence" value="ECO:0007669"/>
    <property type="project" value="UniProtKB-KW"/>
</dbReference>
<dbReference type="Gene3D" id="3.10.129.110">
    <property type="entry name" value="Polyketide synthase dehydratase"/>
    <property type="match status" value="1"/>
</dbReference>
<dbReference type="InterPro" id="IPR014030">
    <property type="entry name" value="Ketoacyl_synth_N"/>
</dbReference>
<keyword evidence="7" id="KW-0378">Hydrolase</keyword>
<organism evidence="19">
    <name type="scientific">Oppiella nova</name>
    <dbReference type="NCBI Taxonomy" id="334625"/>
    <lineage>
        <taxon>Eukaryota</taxon>
        <taxon>Metazoa</taxon>
        <taxon>Ecdysozoa</taxon>
        <taxon>Arthropoda</taxon>
        <taxon>Chelicerata</taxon>
        <taxon>Arachnida</taxon>
        <taxon>Acari</taxon>
        <taxon>Acariformes</taxon>
        <taxon>Sarcoptiformes</taxon>
        <taxon>Oribatida</taxon>
        <taxon>Brachypylina</taxon>
        <taxon>Oppioidea</taxon>
        <taxon>Oppiidae</taxon>
        <taxon>Oppiella</taxon>
    </lineage>
</organism>
<dbReference type="InterPro" id="IPR016039">
    <property type="entry name" value="Thiolase-like"/>
</dbReference>
<evidence type="ECO:0000256" key="16">
    <source>
        <dbReference type="PROSITE-ProRule" id="PRU01363"/>
    </source>
</evidence>
<name>A0A7R9M914_9ACAR</name>
<dbReference type="InterPro" id="IPR018201">
    <property type="entry name" value="Ketoacyl_synth_AS"/>
</dbReference>
<evidence type="ECO:0000256" key="5">
    <source>
        <dbReference type="ARBA" id="ARBA00022553"/>
    </source>
</evidence>
<feature type="region of interest" description="N-terminal hotdog fold" evidence="16">
    <location>
        <begin position="821"/>
        <end position="950"/>
    </location>
</feature>
<evidence type="ECO:0000256" key="7">
    <source>
        <dbReference type="ARBA" id="ARBA00022801"/>
    </source>
</evidence>
<sequence length="1373" mass="154470">MFNEYFVQINLYGMCGRMGKLKDIDKFDGLFFGIFSTMGDSIDPQSRILLETTYEAIVDAGINPQSLRGSDTGVYIGYSSFGMPDGIPEEVQPDSQSNMTDTLLWIQGSNKCLYANRVSFVFDFKGPSVFIDTACSSSLVAFNVALNDLRLGKCRQAIVGGTSINLQPFTNNVFQATHLNCRDGVPKVWDDKADGFARGECVASIFLQRASDSKRIYATVLNSGVNIDGNKRMGMFFPSSTTQEELMVKVYEEANIDPLKVGDPQEAKAIFNAYCGKPGREGVLPVGLLKSNIGHAEGASGVSSVAKVLIAYERECIPSCLHLNNIKGNIREYCPPLLPINDNYPYTPGIAGVNNFGVGGVNAHVLLEPNYKTKSDNMNRIAEGVPRLINICTRTEEGFNQFSRYIEENPDKITNDFLALLADTMKSKPSLNSTGFPYRGHVMIKETVGDNGEVQRQYTKHYSTFTAKTVRPIWFLFPGLGGQWTGMAKALMPIKIFADKIEECHEVLKPFGIDLKNILLSDDKNSMSNMTNKFCATTAIEIALTDVISALGVTPDGIVGHSFGEIAAAYADGCLNTREALLVTYYRGLVTESDKKIPKGLMAVVGLSWNEAKKLCPKGTSPVCNNGKDTVVVSGLYNETKQMVEDLTKKGIFVRELQSHDIPYHSEYLITSAKRLTDELKKVVLKPKTRSKKWVSTAIIDSDPDDVLKTASAEYFVHNLISPVYFYNKVKYLPMDAIIIEIGPHGLFSKIISQTLDAANYISFIKKDSNETNMDMLLSGIAKLYELGLNPNIEKLYPKVEFPVVRGTQSIASLMKWDHVENYFVRKWPDFYFKGTSSEMTENINLKREIKSFLPDHCIDGNCLFPATGYLMCAWRQMAAFKGRLWNQIPVIFEDVQFRRPVFVSQEEPTKLKVRYMDQTGDFVILENGNPTCVGKIRCPDEYTLSVQNLIQDAPKEGEAFEAEIETKDIYKDLRVVGYDYGPKFQGLRKIKTNDFETLHGEVEWDGNWIPFMDSLLQTMAAGMPFRKMMVPVMIKQLRCDPKVLYEAVVAGKVDTKPQAQLDEEATMDHLMQDDGDKENVETVDKDFSTILDQNNVDTVEELIGQDFHIYKSMVPFYVDMSSRMIVAPGIEVEDLMALPIPRKVNAQDLKLESYEYITNEDYNAIEESDKKKVMEYLKVCSTVANKIKNNFDSDRSESKNFEINDDLIHEYNKDIDTKEDHVLLKMFNEISKKSVDQNQNLVDGKLNDFVSDLLQKPEYDLSLDMINKVSKNERLIRTLVDIVSENNVPKKEIKVLEINFNKNIFAEEIDNYLASAAIYPIDVDYNIAVKSTSNVKEDVRKSFKVTEWDVEKSSFPVDVTLANLVVFNDSQD</sequence>
<evidence type="ECO:0000259" key="17">
    <source>
        <dbReference type="PROSITE" id="PS52004"/>
    </source>
</evidence>
<evidence type="ECO:0000313" key="19">
    <source>
        <dbReference type="EMBL" id="CAD7655788.1"/>
    </source>
</evidence>
<dbReference type="SUPFAM" id="SSF55048">
    <property type="entry name" value="Probable ACP-binding domain of malonyl-CoA ACP transacylase"/>
    <property type="match status" value="1"/>
</dbReference>
<keyword evidence="6" id="KW-0808">Transferase</keyword>
<accession>A0A7R9M914</accession>
<dbReference type="InterPro" id="IPR016036">
    <property type="entry name" value="Malonyl_transacylase_ACP-bd"/>
</dbReference>
<keyword evidence="11" id="KW-0520">NAD</keyword>
<keyword evidence="10" id="KW-0560">Oxidoreductase</keyword>
<keyword evidence="13" id="KW-0275">Fatty acid biosynthesis</keyword>
<evidence type="ECO:0000256" key="12">
    <source>
        <dbReference type="ARBA" id="ARBA00023098"/>
    </source>
</evidence>
<dbReference type="GO" id="GO:0016787">
    <property type="term" value="F:hydrolase activity"/>
    <property type="evidence" value="ECO:0007669"/>
    <property type="project" value="UniProtKB-KW"/>
</dbReference>
<dbReference type="GO" id="GO:0004312">
    <property type="term" value="F:fatty acid synthase activity"/>
    <property type="evidence" value="ECO:0007669"/>
    <property type="project" value="UniProtKB-EC"/>
</dbReference>
<dbReference type="Pfam" id="PF16197">
    <property type="entry name" value="KAsynt_C_assoc"/>
    <property type="match status" value="1"/>
</dbReference>
<dbReference type="InterPro" id="IPR032821">
    <property type="entry name" value="PKS_assoc"/>
</dbReference>
<dbReference type="GO" id="GO:0006633">
    <property type="term" value="P:fatty acid biosynthetic process"/>
    <property type="evidence" value="ECO:0007669"/>
    <property type="project" value="UniProtKB-UniPathway"/>
</dbReference>
<dbReference type="Pfam" id="PF21089">
    <property type="entry name" value="PKS_DH_N"/>
    <property type="match status" value="1"/>
</dbReference>
<dbReference type="InterPro" id="IPR050091">
    <property type="entry name" value="PKS_NRPS_Biosynth_Enz"/>
</dbReference>
<dbReference type="InterPro" id="IPR049900">
    <property type="entry name" value="PKS_mFAS_DH"/>
</dbReference>
<dbReference type="Pfam" id="PF14765">
    <property type="entry name" value="PS-DH"/>
    <property type="match status" value="1"/>
</dbReference>
<dbReference type="Proteomes" id="UP000728032">
    <property type="component" value="Unassembled WGS sequence"/>
</dbReference>
<dbReference type="InterPro" id="IPR029063">
    <property type="entry name" value="SAM-dependent_MTases_sf"/>
</dbReference>
<keyword evidence="9" id="KW-0521">NADP</keyword>
<dbReference type="InterPro" id="IPR001227">
    <property type="entry name" value="Ac_transferase_dom_sf"/>
</dbReference>
<dbReference type="GO" id="GO:0004315">
    <property type="term" value="F:3-oxoacyl-[acyl-carrier-protein] synthase activity"/>
    <property type="evidence" value="ECO:0007669"/>
    <property type="project" value="InterPro"/>
</dbReference>
<feature type="active site" description="Proton acceptor; for dehydratase activity" evidence="16">
    <location>
        <position position="857"/>
    </location>
</feature>
<keyword evidence="20" id="KW-1185">Reference proteome</keyword>
<evidence type="ECO:0000256" key="4">
    <source>
        <dbReference type="ARBA" id="ARBA00022516"/>
    </source>
</evidence>
<dbReference type="Gene3D" id="3.30.70.3290">
    <property type="match status" value="1"/>
</dbReference>
<dbReference type="Gene3D" id="3.40.50.150">
    <property type="entry name" value="Vaccinia Virus protein VP39"/>
    <property type="match status" value="1"/>
</dbReference>
<keyword evidence="14" id="KW-0511">Multifunctional enzyme</keyword>
<dbReference type="InterPro" id="IPR049551">
    <property type="entry name" value="PKS_DH_C"/>
</dbReference>
<feature type="active site" description="Proton donor; for dehydratase activity" evidence="16">
    <location>
        <position position="1014"/>
    </location>
</feature>
<evidence type="ECO:0000256" key="9">
    <source>
        <dbReference type="ARBA" id="ARBA00022857"/>
    </source>
</evidence>
<evidence type="ECO:0000256" key="8">
    <source>
        <dbReference type="ARBA" id="ARBA00022832"/>
    </source>
</evidence>
<evidence type="ECO:0000256" key="14">
    <source>
        <dbReference type="ARBA" id="ARBA00023268"/>
    </source>
</evidence>
<evidence type="ECO:0000313" key="20">
    <source>
        <dbReference type="Proteomes" id="UP000728032"/>
    </source>
</evidence>
<dbReference type="EMBL" id="OC924863">
    <property type="protein sequence ID" value="CAD7655788.1"/>
    <property type="molecule type" value="Genomic_DNA"/>
</dbReference>
<dbReference type="Pfam" id="PF00109">
    <property type="entry name" value="ketoacyl-synt"/>
    <property type="match status" value="1"/>
</dbReference>
<protein>
    <recommendedName>
        <fullName evidence="2">Fatty acid synthase</fullName>
        <ecNumber evidence="1">2.3.1.85</ecNumber>
    </recommendedName>
</protein>
<dbReference type="PROSITE" id="PS52019">
    <property type="entry name" value="PKS_MFAS_DH"/>
    <property type="match status" value="1"/>
</dbReference>
<evidence type="ECO:0000259" key="18">
    <source>
        <dbReference type="PROSITE" id="PS52019"/>
    </source>
</evidence>
<dbReference type="EC" id="2.3.1.85" evidence="1"/>
<proteinExistence type="predicted"/>
<comment type="catalytic activity">
    <reaction evidence="15">
        <text>acetyl-CoA + n malonyl-CoA + 2n NADPH + 2n H(+) = a long-chain fatty acid + (n+1) CoA + n CO2 + 2n NADP(+).</text>
        <dbReference type="EC" id="2.3.1.85"/>
    </reaction>
</comment>
<dbReference type="InterPro" id="IPR014043">
    <property type="entry name" value="Acyl_transferase_dom"/>
</dbReference>
<dbReference type="OrthoDB" id="6505209at2759"/>
<dbReference type="InterPro" id="IPR016035">
    <property type="entry name" value="Acyl_Trfase/lysoPLipase"/>
</dbReference>